<feature type="compositionally biased region" description="Acidic residues" evidence="6">
    <location>
        <begin position="248"/>
        <end position="261"/>
    </location>
</feature>
<evidence type="ECO:0000256" key="4">
    <source>
        <dbReference type="ARBA" id="ARBA00023125"/>
    </source>
</evidence>
<feature type="region of interest" description="Disordered" evidence="6">
    <location>
        <begin position="132"/>
        <end position="151"/>
    </location>
</feature>
<evidence type="ECO:0000256" key="5">
    <source>
        <dbReference type="PROSITE-ProRule" id="PRU00289"/>
    </source>
</evidence>
<evidence type="ECO:0000259" key="7">
    <source>
        <dbReference type="PROSITE" id="PS50901"/>
    </source>
</evidence>
<proteinExistence type="inferred from homology"/>
<dbReference type="InterPro" id="IPR002543">
    <property type="entry name" value="FtsK_dom"/>
</dbReference>
<dbReference type="PANTHER" id="PTHR22683">
    <property type="entry name" value="SPORULATION PROTEIN RELATED"/>
    <property type="match status" value="1"/>
</dbReference>
<dbReference type="RefSeq" id="WP_218106656.1">
    <property type="nucleotide sequence ID" value="NZ_FMHW01000002.1"/>
</dbReference>
<dbReference type="PROSITE" id="PS50901">
    <property type="entry name" value="FTSK"/>
    <property type="match status" value="1"/>
</dbReference>
<dbReference type="InterPro" id="IPR041027">
    <property type="entry name" value="FtsK_alpha"/>
</dbReference>
<comment type="similarity">
    <text evidence="1">Belongs to the FtsK/SpoIIIE/SftA family.</text>
</comment>
<dbReference type="EMBL" id="FMHW01000002">
    <property type="protein sequence ID" value="SCL29549.1"/>
    <property type="molecule type" value="Genomic_DNA"/>
</dbReference>
<dbReference type="SUPFAM" id="SSF52540">
    <property type="entry name" value="P-loop containing nucleoside triphosphate hydrolases"/>
    <property type="match status" value="1"/>
</dbReference>
<evidence type="ECO:0000256" key="6">
    <source>
        <dbReference type="SAM" id="MobiDB-lite"/>
    </source>
</evidence>
<feature type="region of interest" description="Disordered" evidence="6">
    <location>
        <begin position="157"/>
        <end position="196"/>
    </location>
</feature>
<protein>
    <submittedName>
        <fullName evidence="8">FtsK/SpoIIIE family protein</fullName>
    </submittedName>
</protein>
<keyword evidence="3 5" id="KW-0067">ATP-binding</keyword>
<accession>A0A1C6SJX3</accession>
<dbReference type="Gene3D" id="3.30.980.40">
    <property type="match status" value="1"/>
</dbReference>
<evidence type="ECO:0000256" key="2">
    <source>
        <dbReference type="ARBA" id="ARBA00022741"/>
    </source>
</evidence>
<reference evidence="9" key="1">
    <citation type="submission" date="2016-06" db="EMBL/GenBank/DDBJ databases">
        <authorList>
            <person name="Varghese N."/>
            <person name="Submissions Spin"/>
        </authorList>
    </citation>
    <scope>NUCLEOTIDE SEQUENCE [LARGE SCALE GENOMIC DNA]</scope>
    <source>
        <strain evidence="9">DSM 43817</strain>
    </source>
</reference>
<dbReference type="Pfam" id="PF01580">
    <property type="entry name" value="FtsK_SpoIIIE"/>
    <property type="match status" value="1"/>
</dbReference>
<dbReference type="Gene3D" id="3.40.50.300">
    <property type="entry name" value="P-loop containing nucleotide triphosphate hydrolases"/>
    <property type="match status" value="1"/>
</dbReference>
<sequence>MSSPSEELDPAQVGTSLEEFCVLLRRLHVRAGRTSYRELEKWAREQYLAGRREITLTRQGISEALTGKRLPSKAFVESFVQACGVPAEHRHAWISAWARVAEQHHVLNPPAPNQRARALADERAARERAERELAEERAVRERAEEELVREHAGRVEAEQRLSDLQTALTRSERERDQERAAKEHAQQTAALVRGDKDRAEHLTAELRAERQRLEQALAGERTARERAERSLAAPRHRPASSTPAAHDEVDDRFDVDEDEETAIVGVPPSSAPTARLALSASDPGESPRPSTRQPAARTSPVVQGGYPLPPVSLLAVGTLPPPWLARPLPLPWTAATAAGRKALQGVLDAFRVAATVSEAHRGPTVTRYEITLGPGVEVAEVEGLASEFAYAVGAEVRLLAPIPGRSAVGVEVPNPDGERVTVTLGDVIPSHAARDGHRLLVGLGRDIDGSGVIANLAAMPHILIGGATGSGKSGCLNTLLVSILTRAAPDEVRLLLIDCKRVELTVYEGIPHLVTPIVTNPRKAAEALSWVVREMDQRYDDLAAHGVRHVDDFNRKVRAGEITAPSGSDRVMEPYPYLVVVVDELADLMMVAPRDVEDSVVRITQLARAAGIHLVLATQRPSVDVVTGLIKANMPSRLAFATSSLTDSRVILEQPGAEKLLGRGDGLFLPMGASTPTRIQGAWVTDAEVTAVVNHWRNQANITPANPM</sequence>
<dbReference type="InterPro" id="IPR027417">
    <property type="entry name" value="P-loop_NTPase"/>
</dbReference>
<dbReference type="Pfam" id="PF17854">
    <property type="entry name" value="FtsK_alpha"/>
    <property type="match status" value="1"/>
</dbReference>
<keyword evidence="2 5" id="KW-0547">Nucleotide-binding</keyword>
<dbReference type="PANTHER" id="PTHR22683:SF41">
    <property type="entry name" value="DNA TRANSLOCASE FTSK"/>
    <property type="match status" value="1"/>
</dbReference>
<dbReference type="GO" id="GO:0003677">
    <property type="term" value="F:DNA binding"/>
    <property type="evidence" value="ECO:0007669"/>
    <property type="project" value="UniProtKB-KW"/>
</dbReference>
<evidence type="ECO:0000256" key="3">
    <source>
        <dbReference type="ARBA" id="ARBA00022840"/>
    </source>
</evidence>
<feature type="domain" description="FtsK" evidence="7">
    <location>
        <begin position="449"/>
        <end position="649"/>
    </location>
</feature>
<dbReference type="GO" id="GO:0005524">
    <property type="term" value="F:ATP binding"/>
    <property type="evidence" value="ECO:0007669"/>
    <property type="project" value="UniProtKB-UniRule"/>
</dbReference>
<organism evidence="8 9">
    <name type="scientific">Micromonospora pallida</name>
    <dbReference type="NCBI Taxonomy" id="145854"/>
    <lineage>
        <taxon>Bacteria</taxon>
        <taxon>Bacillati</taxon>
        <taxon>Actinomycetota</taxon>
        <taxon>Actinomycetes</taxon>
        <taxon>Micromonosporales</taxon>
        <taxon>Micromonosporaceae</taxon>
        <taxon>Micromonospora</taxon>
    </lineage>
</organism>
<keyword evidence="9" id="KW-1185">Reference proteome</keyword>
<feature type="region of interest" description="Disordered" evidence="6">
    <location>
        <begin position="215"/>
        <end position="303"/>
    </location>
</feature>
<evidence type="ECO:0000256" key="1">
    <source>
        <dbReference type="ARBA" id="ARBA00006474"/>
    </source>
</evidence>
<evidence type="ECO:0000313" key="9">
    <source>
        <dbReference type="Proteomes" id="UP000198959"/>
    </source>
</evidence>
<name>A0A1C6SJX3_9ACTN</name>
<dbReference type="InterPro" id="IPR050206">
    <property type="entry name" value="FtsK/SpoIIIE/SftA"/>
</dbReference>
<dbReference type="AlphaFoldDB" id="A0A1C6SJX3"/>
<evidence type="ECO:0000313" key="8">
    <source>
        <dbReference type="EMBL" id="SCL29549.1"/>
    </source>
</evidence>
<dbReference type="STRING" id="145854.GA0074692_2747"/>
<keyword evidence="4" id="KW-0238">DNA-binding</keyword>
<dbReference type="Proteomes" id="UP000198959">
    <property type="component" value="Unassembled WGS sequence"/>
</dbReference>
<feature type="binding site" evidence="5">
    <location>
        <begin position="466"/>
        <end position="473"/>
    </location>
    <ligand>
        <name>ATP</name>
        <dbReference type="ChEBI" id="CHEBI:30616"/>
    </ligand>
</feature>
<gene>
    <name evidence="8" type="ORF">GA0074692_2747</name>
</gene>
<feature type="compositionally biased region" description="Basic and acidic residues" evidence="6">
    <location>
        <begin position="170"/>
        <end position="185"/>
    </location>
</feature>